<dbReference type="Pfam" id="PF05140">
    <property type="entry name" value="ResB"/>
    <property type="match status" value="1"/>
</dbReference>
<keyword evidence="3" id="KW-0201">Cytochrome c-type biogenesis</keyword>
<name>G4QAI4_TAYAM</name>
<evidence type="ECO:0000256" key="3">
    <source>
        <dbReference type="ARBA" id="ARBA00022748"/>
    </source>
</evidence>
<comment type="subcellular location">
    <subcellularLocation>
        <location evidence="1">Membrane</location>
        <topology evidence="1">Multi-pass membrane protein</topology>
    </subcellularLocation>
</comment>
<evidence type="ECO:0000313" key="9">
    <source>
        <dbReference type="Proteomes" id="UP000009284"/>
    </source>
</evidence>
<dbReference type="GO" id="GO:0016020">
    <property type="term" value="C:membrane"/>
    <property type="evidence" value="ECO:0007669"/>
    <property type="project" value="UniProtKB-SubCell"/>
</dbReference>
<evidence type="ECO:0000256" key="2">
    <source>
        <dbReference type="ARBA" id="ARBA00022692"/>
    </source>
</evidence>
<feature type="transmembrane region" description="Helical" evidence="6">
    <location>
        <begin position="171"/>
        <end position="189"/>
    </location>
</feature>
<dbReference type="Proteomes" id="UP000009284">
    <property type="component" value="Chromosome"/>
</dbReference>
<keyword evidence="5 6" id="KW-0472">Membrane</keyword>
<keyword evidence="9" id="KW-1185">Reference proteome</keyword>
<dbReference type="AlphaFoldDB" id="G4QAI4"/>
<evidence type="ECO:0000256" key="5">
    <source>
        <dbReference type="ARBA" id="ARBA00023136"/>
    </source>
</evidence>
<feature type="transmembrane region" description="Helical" evidence="6">
    <location>
        <begin position="76"/>
        <end position="95"/>
    </location>
</feature>
<dbReference type="STRING" id="1008459.TASI_1477"/>
<dbReference type="InterPro" id="IPR007816">
    <property type="entry name" value="ResB-like_domain"/>
</dbReference>
<evidence type="ECO:0000313" key="8">
    <source>
        <dbReference type="EMBL" id="AEP37215.1"/>
    </source>
</evidence>
<accession>G4QAI4</accession>
<reference key="1">
    <citation type="submission" date="2011-09" db="EMBL/GenBank/DDBJ databases">
        <title>Genomic characterization of the Taylorella genus.</title>
        <authorList>
            <person name="Hebert L."/>
            <person name="Moumen B."/>
            <person name="Pons N."/>
            <person name="Duquesne F."/>
            <person name="Breuil M.-F."/>
            <person name="Goux D."/>
            <person name="Batto J.-M."/>
            <person name="Renault P."/>
            <person name="Laugier C."/>
            <person name="Petry S."/>
        </authorList>
    </citation>
    <scope>NUCLEOTIDE SEQUENCE</scope>
    <source>
        <strain>MCE3</strain>
    </source>
</reference>
<dbReference type="eggNOG" id="COG1333">
    <property type="taxonomic scope" value="Bacteria"/>
</dbReference>
<dbReference type="GO" id="GO:0017004">
    <property type="term" value="P:cytochrome complex assembly"/>
    <property type="evidence" value="ECO:0007669"/>
    <property type="project" value="UniProtKB-KW"/>
</dbReference>
<sequence>MSHSHTPKKKRNLRGDIIELLGSMRFAVAFLVVICIASAIGTLIEQNREEIFYIDLFGVFWAQVFEKFGVSQIYDTTWFTVIMAFLVISTTLCVIRTTPKIMKDVRSFKEYVKKTSMRAFKHKVDIKSDFKQAELQEMVSAWLKNHSFKFKVKDQDGTTLLAARKGSYSRLGYLFAHLSIIVICIGGLLDSDIPNRILINLYNKHPISSELRFVSDVPEASIFNSRNPSFRGNISISEGASANNAMLQLDDGFYLQRLPFTVKLNKFIIEYYETNGMPKRFASDITITDHLNNDKIINKIVEVNHPYTIHGITLYQSSFHDGGSKLTLTGVPLKGNTNEPFELKTFVGKSSEIKFSFKGEDRVYKLTVDDFRPINVENINDTNSMAKEKSFQERILDVTGAAQDKNAANQRNVGPLVKYTLTDKSNQSIKYQNYMLPIELDEQLIYLFGVEYPGQPGFRYIRIPADENISLDEFQAFRAAFSDAALRARAARAYSNKVKDDRLEKAAIATLAERALKVFSENGFKGVEDFVNGVGIPEAERIPERIREPMKQIIAEYLIFASVELRTLVRERIGMPKIEYDKLDQEAYKKSALWFDTAIKAISDLSFYPSPIAFQIKEYNHIQASVLQATRSPGKWIVYLGCVFLMFGIYLMTYITERRIWVWMTPLQDGGVHLEAAMNSKKNTLDFHEDFEEFKNDFKELARTDSHV</sequence>
<dbReference type="EMBL" id="CP003059">
    <property type="protein sequence ID" value="AEP37215.1"/>
    <property type="molecule type" value="Genomic_DNA"/>
</dbReference>
<dbReference type="InterPro" id="IPR023494">
    <property type="entry name" value="Cyt_c_bgen_Ccs1/CcsB/ResB"/>
</dbReference>
<feature type="transmembrane region" description="Helical" evidence="6">
    <location>
        <begin position="636"/>
        <end position="655"/>
    </location>
</feature>
<keyword evidence="2 6" id="KW-0812">Transmembrane</keyword>
<protein>
    <submittedName>
        <fullName evidence="8">Cytochrome c-type biogenesis protein Ccs1/ResB</fullName>
    </submittedName>
</protein>
<feature type="domain" description="ResB-like" evidence="7">
    <location>
        <begin position="24"/>
        <end position="692"/>
    </location>
</feature>
<evidence type="ECO:0000256" key="1">
    <source>
        <dbReference type="ARBA" id="ARBA00004141"/>
    </source>
</evidence>
<gene>
    <name evidence="8" type="ordered locus">TASI_1477</name>
</gene>
<feature type="transmembrane region" description="Helical" evidence="6">
    <location>
        <begin position="20"/>
        <end position="44"/>
    </location>
</feature>
<evidence type="ECO:0000256" key="4">
    <source>
        <dbReference type="ARBA" id="ARBA00022989"/>
    </source>
</evidence>
<evidence type="ECO:0000256" key="6">
    <source>
        <dbReference type="SAM" id="Phobius"/>
    </source>
</evidence>
<dbReference type="PANTHER" id="PTHR31566:SF0">
    <property type="entry name" value="CYTOCHROME C BIOGENESIS PROTEIN CCS1, CHLOROPLASTIC"/>
    <property type="match status" value="1"/>
</dbReference>
<dbReference type="KEGG" id="tas:TASI_1477"/>
<evidence type="ECO:0000259" key="7">
    <source>
        <dbReference type="Pfam" id="PF05140"/>
    </source>
</evidence>
<organism evidence="8 9">
    <name type="scientific">Taylorella asinigenitalis (strain MCE3)</name>
    <dbReference type="NCBI Taxonomy" id="1008459"/>
    <lineage>
        <taxon>Bacteria</taxon>
        <taxon>Pseudomonadati</taxon>
        <taxon>Pseudomonadota</taxon>
        <taxon>Betaproteobacteria</taxon>
        <taxon>Burkholderiales</taxon>
        <taxon>Alcaligenaceae</taxon>
        <taxon>Taylorella</taxon>
    </lineage>
</organism>
<proteinExistence type="predicted"/>
<dbReference type="PANTHER" id="PTHR31566">
    <property type="entry name" value="CYTOCHROME C BIOGENESIS PROTEIN CCS1, CHLOROPLASTIC"/>
    <property type="match status" value="1"/>
</dbReference>
<dbReference type="HOGENOM" id="CLU_025116_0_0_4"/>
<keyword evidence="4 6" id="KW-1133">Transmembrane helix</keyword>
<reference evidence="8 9" key="2">
    <citation type="journal article" date="2012" name="PLoS ONE">
        <title>Genomic characterization of the taylorella genus.</title>
        <authorList>
            <person name="Hebert L."/>
            <person name="Moumen B."/>
            <person name="Pons N."/>
            <person name="Duquesne F."/>
            <person name="Breuil M.F."/>
            <person name="Goux D."/>
            <person name="Batto J.M."/>
            <person name="Laugier C."/>
            <person name="Renault P."/>
            <person name="Petry S."/>
        </authorList>
    </citation>
    <scope>NUCLEOTIDE SEQUENCE [LARGE SCALE GENOMIC DNA]</scope>
    <source>
        <strain evidence="8 9">MCE3</strain>
    </source>
</reference>